<evidence type="ECO:0000313" key="2">
    <source>
        <dbReference type="EMBL" id="TYB40088.1"/>
    </source>
</evidence>
<dbReference type="Proteomes" id="UP000323380">
    <property type="component" value="Unassembled WGS sequence"/>
</dbReference>
<keyword evidence="1" id="KW-0732">Signal</keyword>
<evidence type="ECO:0000313" key="3">
    <source>
        <dbReference type="Proteomes" id="UP000323380"/>
    </source>
</evidence>
<feature type="signal peptide" evidence="1">
    <location>
        <begin position="1"/>
        <end position="25"/>
    </location>
</feature>
<dbReference type="PANTHER" id="PTHR38847:SF1">
    <property type="entry name" value="PSEUDOURIDINE SYNTHASE RSUA_RLUA-LIKE DOMAIN-CONTAINING PROTEIN"/>
    <property type="match status" value="1"/>
</dbReference>
<feature type="chain" id="PRO_5022884936" evidence="1">
    <location>
        <begin position="26"/>
        <end position="217"/>
    </location>
</feature>
<dbReference type="RefSeq" id="WP_067891741.1">
    <property type="nucleotide sequence ID" value="NZ_VSFG01000013.1"/>
</dbReference>
<dbReference type="Pfam" id="PF14273">
    <property type="entry name" value="DUF4360"/>
    <property type="match status" value="1"/>
</dbReference>
<keyword evidence="3" id="KW-1185">Reference proteome</keyword>
<dbReference type="InterPro" id="IPR025649">
    <property type="entry name" value="DUF4360"/>
</dbReference>
<dbReference type="EMBL" id="VSFG01000013">
    <property type="protein sequence ID" value="TYB40088.1"/>
    <property type="molecule type" value="Genomic_DNA"/>
</dbReference>
<accession>A0A5D0N6T8</accession>
<sequence length="217" mass="22819">MRKGIALSAAAAAAFALTAAPVASASASAQPTAEGPDDAIVEITTANGSGCTTATTGAAFKWGNEAFTIDYRDYTAQVGGSSKPADARKNCALAVKVTTRHNLTYAVSRVDYRLTPALQSGAKATLKAEHNFLGSDRSDLKTFSMSGPLNDLYQITETVPADELVWKICEDTRSIGVNTELRVAPGTSDLSKVSSVSMNSADGTFQTTYHLVWKECP</sequence>
<evidence type="ECO:0000256" key="1">
    <source>
        <dbReference type="SAM" id="SignalP"/>
    </source>
</evidence>
<name>A0A5D0N6T8_9ACTN</name>
<dbReference type="STRING" id="1220554.GCA_001552135_03219"/>
<comment type="caution">
    <text evidence="2">The sequence shown here is derived from an EMBL/GenBank/DDBJ whole genome shotgun (WGS) entry which is preliminary data.</text>
</comment>
<dbReference type="AlphaFoldDB" id="A0A5D0N6T8"/>
<gene>
    <name evidence="2" type="ORF">FXF69_39535</name>
</gene>
<protein>
    <submittedName>
        <fullName evidence="2">DUF4360 domain-containing protein</fullName>
    </submittedName>
</protein>
<proteinExistence type="predicted"/>
<organism evidence="2 3">
    <name type="scientific">Actinomadura chibensis</name>
    <dbReference type="NCBI Taxonomy" id="392828"/>
    <lineage>
        <taxon>Bacteria</taxon>
        <taxon>Bacillati</taxon>
        <taxon>Actinomycetota</taxon>
        <taxon>Actinomycetes</taxon>
        <taxon>Streptosporangiales</taxon>
        <taxon>Thermomonosporaceae</taxon>
        <taxon>Actinomadura</taxon>
    </lineage>
</organism>
<reference evidence="2 3" key="1">
    <citation type="submission" date="2019-08" db="EMBL/GenBank/DDBJ databases">
        <title>Actinomadura sp. nov. CYP1-5 isolated from mountain soil.</title>
        <authorList>
            <person name="Songsumanus A."/>
            <person name="Kuncharoen N."/>
            <person name="Kudo T."/>
            <person name="Yuki M."/>
            <person name="Igarashi Y."/>
            <person name="Tanasupawat S."/>
        </authorList>
    </citation>
    <scope>NUCLEOTIDE SEQUENCE [LARGE SCALE GENOMIC DNA]</scope>
    <source>
        <strain evidence="2 3">JCM 14158</strain>
    </source>
</reference>
<dbReference type="PANTHER" id="PTHR38847">
    <property type="match status" value="1"/>
</dbReference>